<evidence type="ECO:0000313" key="4">
    <source>
        <dbReference type="Proteomes" id="UP000242243"/>
    </source>
</evidence>
<feature type="domain" description="YpoC-like" evidence="1">
    <location>
        <begin position="6"/>
        <end position="107"/>
    </location>
</feature>
<dbReference type="EMBL" id="FOXC01000011">
    <property type="protein sequence ID" value="SFP24920.1"/>
    <property type="molecule type" value="Genomic_DNA"/>
</dbReference>
<evidence type="ECO:0000313" key="5">
    <source>
        <dbReference type="Proteomes" id="UP000321547"/>
    </source>
</evidence>
<evidence type="ECO:0000313" key="3">
    <source>
        <dbReference type="EMBL" id="SFP24920.1"/>
    </source>
</evidence>
<dbReference type="EMBL" id="BJWI01000010">
    <property type="protein sequence ID" value="GEM01431.1"/>
    <property type="molecule type" value="Genomic_DNA"/>
</dbReference>
<proteinExistence type="predicted"/>
<dbReference type="Proteomes" id="UP000321547">
    <property type="component" value="Unassembled WGS sequence"/>
</dbReference>
<protein>
    <recommendedName>
        <fullName evidence="1">YpoC-like domain-containing protein</fullName>
    </recommendedName>
</protein>
<organism evidence="3 4">
    <name type="scientific">Halolactibacillus halophilus</name>
    <dbReference type="NCBI Taxonomy" id="306540"/>
    <lineage>
        <taxon>Bacteria</taxon>
        <taxon>Bacillati</taxon>
        <taxon>Bacillota</taxon>
        <taxon>Bacilli</taxon>
        <taxon>Bacillales</taxon>
        <taxon>Bacillaceae</taxon>
        <taxon>Halolactibacillus</taxon>
    </lineage>
</organism>
<accession>A0A1I5NTG4</accession>
<sequence>MPTSRHELLTRFDQQKPEIQQLFDTRKFKEAIEPMTEAVQSFKVLLYELNQTNDLTTDMDGLLIKPINIKERFDYVEDNLKQYHAYLQLITLYEEVEKLYAKEAIKQAMKNPSP</sequence>
<gene>
    <name evidence="2" type="ORF">HHA03_09630</name>
    <name evidence="3" type="ORF">SAMN05421839_11115</name>
</gene>
<dbReference type="Pfam" id="PF21747">
    <property type="entry name" value="YpoC"/>
    <property type="match status" value="1"/>
</dbReference>
<dbReference type="RefSeq" id="WP_089831232.1">
    <property type="nucleotide sequence ID" value="NZ_BJWI01000010.1"/>
</dbReference>
<evidence type="ECO:0000313" key="2">
    <source>
        <dbReference type="EMBL" id="GEM01431.1"/>
    </source>
</evidence>
<dbReference type="AlphaFoldDB" id="A0A1I5NTG4"/>
<dbReference type="OrthoDB" id="2360594at2"/>
<name>A0A1I5NTG4_9BACI</name>
<reference evidence="2 5" key="2">
    <citation type="submission" date="2019-07" db="EMBL/GenBank/DDBJ databases">
        <title>Whole genome shotgun sequence of Halolactibacillus halophilus NBRC 100868.</title>
        <authorList>
            <person name="Hosoyama A."/>
            <person name="Uohara A."/>
            <person name="Ohji S."/>
            <person name="Ichikawa N."/>
        </authorList>
    </citation>
    <scope>NUCLEOTIDE SEQUENCE [LARGE SCALE GENOMIC DNA]</scope>
    <source>
        <strain evidence="2 5">NBRC 100868</strain>
    </source>
</reference>
<evidence type="ECO:0000259" key="1">
    <source>
        <dbReference type="Pfam" id="PF21747"/>
    </source>
</evidence>
<dbReference type="STRING" id="306540.SAMN05421839_11115"/>
<dbReference type="Proteomes" id="UP000242243">
    <property type="component" value="Unassembled WGS sequence"/>
</dbReference>
<dbReference type="InterPro" id="IPR048427">
    <property type="entry name" value="YpoC"/>
</dbReference>
<keyword evidence="5" id="KW-1185">Reference proteome</keyword>
<reference evidence="3 4" key="1">
    <citation type="submission" date="2016-10" db="EMBL/GenBank/DDBJ databases">
        <authorList>
            <person name="de Groot N.N."/>
        </authorList>
    </citation>
    <scope>NUCLEOTIDE SEQUENCE [LARGE SCALE GENOMIC DNA]</scope>
    <source>
        <strain evidence="3 4">DSM 17073</strain>
    </source>
</reference>